<keyword evidence="2" id="KW-1185">Reference proteome</keyword>
<gene>
    <name evidence="1" type="ORF">C8Q71DRAFT_862304</name>
</gene>
<dbReference type="EMBL" id="JADCUA010000030">
    <property type="protein sequence ID" value="KAH9830556.1"/>
    <property type="molecule type" value="Genomic_DNA"/>
</dbReference>
<dbReference type="Proteomes" id="UP000814176">
    <property type="component" value="Unassembled WGS sequence"/>
</dbReference>
<evidence type="ECO:0000313" key="2">
    <source>
        <dbReference type="Proteomes" id="UP000814176"/>
    </source>
</evidence>
<dbReference type="RefSeq" id="XP_047773851.1">
    <property type="nucleotide sequence ID" value="XM_047928016.1"/>
</dbReference>
<name>A0ABQ8K1G4_9APHY</name>
<evidence type="ECO:0000313" key="1">
    <source>
        <dbReference type="EMBL" id="KAH9830556.1"/>
    </source>
</evidence>
<sequence>MRAKNSPMFIRTLLDWSAPPPANPTADGETGKEKVGNTLLVKIRDICMENEALSATLKQKEYANKIKLMRKNGHLLVTLLLANMTTNELCPSSRTPSSAAVSRLSSSVPRSSSCLALPCLFPQVSHIYQGLSITSTFVCVELSYASSESEPKPQKFKIPGGAVVRCRRSAPHVAASSSTWRQRRSGYLRTEYFDDADADADVDTDLLEVVKVNSSNGDEYLREGCN</sequence>
<organism evidence="1 2">
    <name type="scientific">Rhodofomes roseus</name>
    <dbReference type="NCBI Taxonomy" id="34475"/>
    <lineage>
        <taxon>Eukaryota</taxon>
        <taxon>Fungi</taxon>
        <taxon>Dikarya</taxon>
        <taxon>Basidiomycota</taxon>
        <taxon>Agaricomycotina</taxon>
        <taxon>Agaricomycetes</taxon>
        <taxon>Polyporales</taxon>
        <taxon>Rhodofomes</taxon>
    </lineage>
</organism>
<dbReference type="GeneID" id="72008748"/>
<accession>A0ABQ8K1G4</accession>
<protein>
    <submittedName>
        <fullName evidence="1">Uncharacterized protein</fullName>
    </submittedName>
</protein>
<comment type="caution">
    <text evidence="1">The sequence shown here is derived from an EMBL/GenBank/DDBJ whole genome shotgun (WGS) entry which is preliminary data.</text>
</comment>
<proteinExistence type="predicted"/>
<reference evidence="1 2" key="1">
    <citation type="journal article" date="2021" name="Environ. Microbiol.">
        <title>Gene family expansions and transcriptome signatures uncover fungal adaptations to wood decay.</title>
        <authorList>
            <person name="Hage H."/>
            <person name="Miyauchi S."/>
            <person name="Viragh M."/>
            <person name="Drula E."/>
            <person name="Min B."/>
            <person name="Chaduli D."/>
            <person name="Navarro D."/>
            <person name="Favel A."/>
            <person name="Norest M."/>
            <person name="Lesage-Meessen L."/>
            <person name="Balint B."/>
            <person name="Merenyi Z."/>
            <person name="de Eugenio L."/>
            <person name="Morin E."/>
            <person name="Martinez A.T."/>
            <person name="Baldrian P."/>
            <person name="Stursova M."/>
            <person name="Martinez M.J."/>
            <person name="Novotny C."/>
            <person name="Magnuson J.K."/>
            <person name="Spatafora J.W."/>
            <person name="Maurice S."/>
            <person name="Pangilinan J."/>
            <person name="Andreopoulos W."/>
            <person name="LaButti K."/>
            <person name="Hundley H."/>
            <person name="Na H."/>
            <person name="Kuo A."/>
            <person name="Barry K."/>
            <person name="Lipzen A."/>
            <person name="Henrissat B."/>
            <person name="Riley R."/>
            <person name="Ahrendt S."/>
            <person name="Nagy L.G."/>
            <person name="Grigoriev I.V."/>
            <person name="Martin F."/>
            <person name="Rosso M.N."/>
        </authorList>
    </citation>
    <scope>NUCLEOTIDE SEQUENCE [LARGE SCALE GENOMIC DNA]</scope>
    <source>
        <strain evidence="1 2">CIRM-BRFM 1785</strain>
    </source>
</reference>